<accession>A0AA36UHI8</accession>
<evidence type="ECO:0000313" key="1">
    <source>
        <dbReference type="EMBL" id="EGQ75496.1"/>
    </source>
</evidence>
<dbReference type="AlphaFoldDB" id="A0AA36UHI8"/>
<reference evidence="1 2" key="1">
    <citation type="submission" date="2011-05" db="EMBL/GenBank/DDBJ databases">
        <authorList>
            <person name="Muzny D."/>
            <person name="Qin X."/>
            <person name="Deng J."/>
            <person name="Jiang H."/>
            <person name="Liu Y."/>
            <person name="Qu J."/>
            <person name="Song X.-Z."/>
            <person name="Zhang L."/>
            <person name="Thornton R."/>
            <person name="Coyle M."/>
            <person name="Francisco L."/>
            <person name="Jackson L."/>
            <person name="Javaid M."/>
            <person name="Korchina V."/>
            <person name="Kovar C."/>
            <person name="Mata R."/>
            <person name="Mathew T."/>
            <person name="Ngo R."/>
            <person name="Nguyen L."/>
            <person name="Nguyen N."/>
            <person name="Okwuonu G."/>
            <person name="Ongeri F."/>
            <person name="Pham C."/>
            <person name="Simmons D."/>
            <person name="Wilczek-Boney K."/>
            <person name="Hale W."/>
            <person name="Jakkamsetti A."/>
            <person name="Pham P."/>
            <person name="Ruth R."/>
            <person name="San Lucas F."/>
            <person name="Warren J."/>
            <person name="Zhang J."/>
            <person name="Zhao Z."/>
            <person name="Zhou C."/>
            <person name="Zhu D."/>
            <person name="Lee S."/>
            <person name="Bess C."/>
            <person name="Blankenburg K."/>
            <person name="Forbes L."/>
            <person name="Fu Q."/>
            <person name="Gubbala S."/>
            <person name="Hirani K."/>
            <person name="Jayaseelan J.C."/>
            <person name="Lara F."/>
            <person name="Munidasa M."/>
            <person name="Palculict T."/>
            <person name="Patil S."/>
            <person name="Pu L.-L."/>
            <person name="Saada N."/>
            <person name="Tang L."/>
            <person name="Weissenberger G."/>
            <person name="Zhu Y."/>
            <person name="Hemphill L."/>
            <person name="Shang Y."/>
            <person name="Youmans B."/>
            <person name="Ayvaz T."/>
            <person name="Ross M."/>
            <person name="Santibanez J."/>
            <person name="Aqrawi P."/>
            <person name="Gross S."/>
            <person name="Joshi V."/>
            <person name="Fowler G."/>
            <person name="Nazareth L."/>
            <person name="Reid J."/>
            <person name="Worley K."/>
            <person name="Petrosino J."/>
            <person name="Highlander S."/>
            <person name="Gibbs R."/>
        </authorList>
    </citation>
    <scope>NUCLEOTIDE SEQUENCE [LARGE SCALE GENOMIC DNA]</scope>
    <source>
        <strain evidence="1 2">ATCC 33926</strain>
    </source>
</reference>
<sequence>MSAVKVVKGRLKKILNFSDDLFKKTNFPGTSPSINFIKVLILKPTDDKLSLIQNNWRDFFHLS</sequence>
<organism evidence="1 2">
    <name type="scientific">Neisseria macacae ATCC 33926</name>
    <dbReference type="NCBI Taxonomy" id="997348"/>
    <lineage>
        <taxon>Bacteria</taxon>
        <taxon>Pseudomonadati</taxon>
        <taxon>Pseudomonadota</taxon>
        <taxon>Betaproteobacteria</taxon>
        <taxon>Neisseriales</taxon>
        <taxon>Neisseriaceae</taxon>
        <taxon>Neisseria</taxon>
    </lineage>
</organism>
<comment type="caution">
    <text evidence="1">The sequence shown here is derived from an EMBL/GenBank/DDBJ whole genome shotgun (WGS) entry which is preliminary data.</text>
</comment>
<name>A0AA36UHI8_9NEIS</name>
<gene>
    <name evidence="1" type="ORF">HMPREF9418_2395</name>
</gene>
<proteinExistence type="predicted"/>
<dbReference type="EMBL" id="AFQE01000117">
    <property type="protein sequence ID" value="EGQ75496.1"/>
    <property type="molecule type" value="Genomic_DNA"/>
</dbReference>
<evidence type="ECO:0000313" key="2">
    <source>
        <dbReference type="Proteomes" id="UP000004982"/>
    </source>
</evidence>
<protein>
    <submittedName>
        <fullName evidence="1">Peptidase S26A</fullName>
    </submittedName>
</protein>
<dbReference type="Proteomes" id="UP000004982">
    <property type="component" value="Unassembled WGS sequence"/>
</dbReference>